<keyword evidence="1" id="KW-0472">Membrane</keyword>
<dbReference type="Proteomes" id="UP000525078">
    <property type="component" value="Unassembled WGS sequence"/>
</dbReference>
<sequence length="448" mass="51991">MDNKNISSSTEEINLVIKIPEVSKDHVQLMHQKISEPPRILSNDAGKPSCSIFRVPQSLIEVNGKIYQPHIVSIGPYHRGESQLRMIEEHKWQYLGSLLARTEKNRGIKLEDYLSAMAELEQKARECYSETIHLSPEEFAEMMVLDGCFIIELLRKAANLVLFEKDDPILSMAWIIPFFYRDFLRLENQIPFFVLEKLFEISESKPQEQPALTILALQFFDNAIQRPEGAIEKNRDLKPRHLLDLIRLSLIPTNHPEPRIRRKTPAHIIHCVSKLRRAGINLRATKDDTFLCVKFERGVIEMPPITIDDFTTSFLVNCVSFEQCHKSCTKHFTTYATLLDCLVNTSRDVEFLCDRNIMENCYGNDSDVARFINNMGKDVAFDIDMCYLGDMFDDVHQYYRNSWHVQWAGFKYTYFDTPWSFISAFAALVLLLLTVAQTVYTVYSFYKP</sequence>
<evidence type="ECO:0000313" key="2">
    <source>
        <dbReference type="EMBL" id="KAF4352923.1"/>
    </source>
</evidence>
<reference evidence="2 3" key="1">
    <citation type="journal article" date="2020" name="bioRxiv">
        <title>Sequence and annotation of 42 cannabis genomes reveals extensive copy number variation in cannabinoid synthesis and pathogen resistance genes.</title>
        <authorList>
            <person name="Mckernan K.J."/>
            <person name="Helbert Y."/>
            <person name="Kane L.T."/>
            <person name="Ebling H."/>
            <person name="Zhang L."/>
            <person name="Liu B."/>
            <person name="Eaton Z."/>
            <person name="Mclaughlin S."/>
            <person name="Kingan S."/>
            <person name="Baybayan P."/>
            <person name="Concepcion G."/>
            <person name="Jordan M."/>
            <person name="Riva A."/>
            <person name="Barbazuk W."/>
            <person name="Harkins T."/>
        </authorList>
    </citation>
    <scope>NUCLEOTIDE SEQUENCE [LARGE SCALE GENOMIC DNA]</scope>
    <source>
        <strain evidence="3">cv. Jamaican Lion 4</strain>
        <tissue evidence="2">Leaf</tissue>
    </source>
</reference>
<dbReference type="PANTHER" id="PTHR31170:SF21">
    <property type="match status" value="1"/>
</dbReference>
<accession>A0A7J6E3C4</accession>
<proteinExistence type="predicted"/>
<keyword evidence="1" id="KW-1133">Transmembrane helix</keyword>
<organism evidence="2 3">
    <name type="scientific">Cannabis sativa</name>
    <name type="common">Hemp</name>
    <name type="synonym">Marijuana</name>
    <dbReference type="NCBI Taxonomy" id="3483"/>
    <lineage>
        <taxon>Eukaryota</taxon>
        <taxon>Viridiplantae</taxon>
        <taxon>Streptophyta</taxon>
        <taxon>Embryophyta</taxon>
        <taxon>Tracheophyta</taxon>
        <taxon>Spermatophyta</taxon>
        <taxon>Magnoliopsida</taxon>
        <taxon>eudicotyledons</taxon>
        <taxon>Gunneridae</taxon>
        <taxon>Pentapetalae</taxon>
        <taxon>rosids</taxon>
        <taxon>fabids</taxon>
        <taxon>Rosales</taxon>
        <taxon>Cannabaceae</taxon>
        <taxon>Cannabis</taxon>
    </lineage>
</organism>
<dbReference type="Pfam" id="PF03140">
    <property type="entry name" value="DUF247"/>
    <property type="match status" value="1"/>
</dbReference>
<feature type="transmembrane region" description="Helical" evidence="1">
    <location>
        <begin position="419"/>
        <end position="443"/>
    </location>
</feature>
<name>A0A7J6E3C4_CANSA</name>
<evidence type="ECO:0000313" key="3">
    <source>
        <dbReference type="Proteomes" id="UP000525078"/>
    </source>
</evidence>
<gene>
    <name evidence="2" type="ORF">F8388_000683</name>
</gene>
<keyword evidence="1" id="KW-0812">Transmembrane</keyword>
<dbReference type="PANTHER" id="PTHR31170">
    <property type="entry name" value="BNAC04G53230D PROTEIN"/>
    <property type="match status" value="1"/>
</dbReference>
<evidence type="ECO:0000256" key="1">
    <source>
        <dbReference type="SAM" id="Phobius"/>
    </source>
</evidence>
<protein>
    <submittedName>
        <fullName evidence="2">Uncharacterized protein</fullName>
    </submittedName>
</protein>
<comment type="caution">
    <text evidence="2">The sequence shown here is derived from an EMBL/GenBank/DDBJ whole genome shotgun (WGS) entry which is preliminary data.</text>
</comment>
<dbReference type="EMBL" id="JAATIP010000302">
    <property type="protein sequence ID" value="KAF4352923.1"/>
    <property type="molecule type" value="Genomic_DNA"/>
</dbReference>
<dbReference type="AlphaFoldDB" id="A0A7J6E3C4"/>
<dbReference type="InterPro" id="IPR004158">
    <property type="entry name" value="DUF247_pln"/>
</dbReference>